<name>A0A085B5X5_9FLAO</name>
<reference evidence="1 2" key="1">
    <citation type="submission" date="2014-07" db="EMBL/GenBank/DDBJ databases">
        <title>Epilithonimonas lactis LMG 22401 Genome.</title>
        <authorList>
            <person name="Pipes S.E."/>
            <person name="Stropko S.J."/>
        </authorList>
    </citation>
    <scope>NUCLEOTIDE SEQUENCE [LARGE SCALE GENOMIC DNA]</scope>
    <source>
        <strain evidence="1 2">LMG 24401</strain>
    </source>
</reference>
<keyword evidence="2" id="KW-1185">Reference proteome</keyword>
<dbReference type="EMBL" id="JPLY01000010">
    <property type="protein sequence ID" value="KFC17870.1"/>
    <property type="molecule type" value="Genomic_DNA"/>
</dbReference>
<evidence type="ECO:0000313" key="1">
    <source>
        <dbReference type="EMBL" id="KFC17870.1"/>
    </source>
</evidence>
<organism evidence="1 2">
    <name type="scientific">Epilithonimonas lactis</name>
    <dbReference type="NCBI Taxonomy" id="421072"/>
    <lineage>
        <taxon>Bacteria</taxon>
        <taxon>Pseudomonadati</taxon>
        <taxon>Bacteroidota</taxon>
        <taxon>Flavobacteriia</taxon>
        <taxon>Flavobacteriales</taxon>
        <taxon>Weeksellaceae</taxon>
        <taxon>Chryseobacterium group</taxon>
        <taxon>Epilithonimonas</taxon>
    </lineage>
</organism>
<evidence type="ECO:0000313" key="2">
    <source>
        <dbReference type="Proteomes" id="UP000028623"/>
    </source>
</evidence>
<gene>
    <name evidence="1" type="ORF">IO89_19825</name>
</gene>
<protein>
    <submittedName>
        <fullName evidence="1">Uncharacterized protein</fullName>
    </submittedName>
</protein>
<dbReference type="AlphaFoldDB" id="A0A085B5X5"/>
<comment type="caution">
    <text evidence="1">The sequence shown here is derived from an EMBL/GenBank/DDBJ whole genome shotgun (WGS) entry which is preliminary data.</text>
</comment>
<dbReference type="Proteomes" id="UP000028623">
    <property type="component" value="Unassembled WGS sequence"/>
</dbReference>
<accession>A0A085B5X5</accession>
<proteinExistence type="predicted"/>
<sequence length="88" mass="9612">MLSVALVLLSQVTDVIRYAALWCPDFPTQNKSGSTSHASLRCKNTKYCCSFLQGKNVLVGEAHPGWNGLSELILKIALELALAFQDSE</sequence>